<evidence type="ECO:0000313" key="1">
    <source>
        <dbReference type="EMBL" id="GFR72308.1"/>
    </source>
</evidence>
<protein>
    <submittedName>
        <fullName evidence="1">Uncharacterized protein</fullName>
    </submittedName>
</protein>
<keyword evidence="2" id="KW-1185">Reference proteome</keyword>
<comment type="caution">
    <text evidence="1">The sequence shown here is derived from an EMBL/GenBank/DDBJ whole genome shotgun (WGS) entry which is preliminary data.</text>
</comment>
<organism evidence="1 2">
    <name type="scientific">Elysia marginata</name>
    <dbReference type="NCBI Taxonomy" id="1093978"/>
    <lineage>
        <taxon>Eukaryota</taxon>
        <taxon>Metazoa</taxon>
        <taxon>Spiralia</taxon>
        <taxon>Lophotrochozoa</taxon>
        <taxon>Mollusca</taxon>
        <taxon>Gastropoda</taxon>
        <taxon>Heterobranchia</taxon>
        <taxon>Euthyneura</taxon>
        <taxon>Panpulmonata</taxon>
        <taxon>Sacoglossa</taxon>
        <taxon>Placobranchoidea</taxon>
        <taxon>Plakobranchidae</taxon>
        <taxon>Elysia</taxon>
    </lineage>
</organism>
<dbReference type="AlphaFoldDB" id="A0AAV4FFZ4"/>
<dbReference type="Proteomes" id="UP000762676">
    <property type="component" value="Unassembled WGS sequence"/>
</dbReference>
<evidence type="ECO:0000313" key="2">
    <source>
        <dbReference type="Proteomes" id="UP000762676"/>
    </source>
</evidence>
<sequence length="179" mass="20133">MVLVTVAVVFFYKNDQPEIITYDGMLGVNVFEVSEADSRFQYELEEEFLTLDAVAAMTGKNSGIREGGALLTVHLLSHQAADKFAETYGRSGHCPAPFFNQHAGQKILIAASPAVEAKITAWDLPDYRMSSTWENFTIRGQCIKRLKQGKLEGEDVQIHESFFNDCRFILVNELERSPH</sequence>
<name>A0AAV4FFZ4_9GAST</name>
<reference evidence="1 2" key="1">
    <citation type="journal article" date="2021" name="Elife">
        <title>Chloroplast acquisition without the gene transfer in kleptoplastic sea slugs, Plakobranchus ocellatus.</title>
        <authorList>
            <person name="Maeda T."/>
            <person name="Takahashi S."/>
            <person name="Yoshida T."/>
            <person name="Shimamura S."/>
            <person name="Takaki Y."/>
            <person name="Nagai Y."/>
            <person name="Toyoda A."/>
            <person name="Suzuki Y."/>
            <person name="Arimoto A."/>
            <person name="Ishii H."/>
            <person name="Satoh N."/>
            <person name="Nishiyama T."/>
            <person name="Hasebe M."/>
            <person name="Maruyama T."/>
            <person name="Minagawa J."/>
            <person name="Obokata J."/>
            <person name="Shigenobu S."/>
        </authorList>
    </citation>
    <scope>NUCLEOTIDE SEQUENCE [LARGE SCALE GENOMIC DNA]</scope>
</reference>
<dbReference type="EMBL" id="BMAT01000736">
    <property type="protein sequence ID" value="GFR72308.1"/>
    <property type="molecule type" value="Genomic_DNA"/>
</dbReference>
<proteinExistence type="predicted"/>
<accession>A0AAV4FFZ4</accession>
<gene>
    <name evidence="1" type="ORF">ElyMa_000376200</name>
</gene>